<keyword evidence="3" id="KW-1185">Reference proteome</keyword>
<evidence type="ECO:0000313" key="2">
    <source>
        <dbReference type="EMBL" id="CAL8136492.1"/>
    </source>
</evidence>
<comment type="caution">
    <text evidence="2">The sequence shown here is derived from an EMBL/GenBank/DDBJ whole genome shotgun (WGS) entry which is preliminary data.</text>
</comment>
<accession>A0ABP1RVC5</accession>
<name>A0ABP1RVC5_9HEXA</name>
<reference evidence="2 3" key="1">
    <citation type="submission" date="2024-08" db="EMBL/GenBank/DDBJ databases">
        <authorList>
            <person name="Cucini C."/>
            <person name="Frati F."/>
        </authorList>
    </citation>
    <scope>NUCLEOTIDE SEQUENCE [LARGE SCALE GENOMIC DNA]</scope>
</reference>
<protein>
    <submittedName>
        <fullName evidence="2">Uncharacterized protein</fullName>
    </submittedName>
</protein>
<evidence type="ECO:0000256" key="1">
    <source>
        <dbReference type="SAM" id="SignalP"/>
    </source>
</evidence>
<gene>
    <name evidence="2" type="ORF">ODALV1_LOCUS26468</name>
</gene>
<feature type="signal peptide" evidence="1">
    <location>
        <begin position="1"/>
        <end position="21"/>
    </location>
</feature>
<keyword evidence="1" id="KW-0732">Signal</keyword>
<evidence type="ECO:0000313" key="3">
    <source>
        <dbReference type="Proteomes" id="UP001642540"/>
    </source>
</evidence>
<proteinExistence type="predicted"/>
<sequence>MVNQIFKFLTVAACIFAAVSAFPASFEDESNYLRTAREIIQGRVGRSPQQNYYNSYQNYNPGFGYGYPSHGGAFYRNHNVGRRMDYQHFNIAHNNNGYYPSNGHYHHHG</sequence>
<dbReference type="Proteomes" id="UP001642540">
    <property type="component" value="Unassembled WGS sequence"/>
</dbReference>
<dbReference type="EMBL" id="CAXLJM020000111">
    <property type="protein sequence ID" value="CAL8136492.1"/>
    <property type="molecule type" value="Genomic_DNA"/>
</dbReference>
<organism evidence="2 3">
    <name type="scientific">Orchesella dallaii</name>
    <dbReference type="NCBI Taxonomy" id="48710"/>
    <lineage>
        <taxon>Eukaryota</taxon>
        <taxon>Metazoa</taxon>
        <taxon>Ecdysozoa</taxon>
        <taxon>Arthropoda</taxon>
        <taxon>Hexapoda</taxon>
        <taxon>Collembola</taxon>
        <taxon>Entomobryomorpha</taxon>
        <taxon>Entomobryoidea</taxon>
        <taxon>Orchesellidae</taxon>
        <taxon>Orchesellinae</taxon>
        <taxon>Orchesella</taxon>
    </lineage>
</organism>
<feature type="chain" id="PRO_5046610288" evidence="1">
    <location>
        <begin position="22"/>
        <end position="109"/>
    </location>
</feature>